<evidence type="ECO:0000313" key="3">
    <source>
        <dbReference type="Proteomes" id="UP000094669"/>
    </source>
</evidence>
<evidence type="ECO:0008006" key="4">
    <source>
        <dbReference type="Google" id="ProtNLM"/>
    </source>
</evidence>
<reference evidence="2" key="1">
    <citation type="submission" date="2018-01" db="EMBL/GenBank/DDBJ databases">
        <title>Genomic characterization of Leptospira inadai serogroup Lyme isolated from captured rat in Brazil and comparative analysis with human reference strain.</title>
        <authorList>
            <person name="Moreno L.Z."/>
            <person name="Loureiro A.P."/>
            <person name="Miraglia F."/>
            <person name="Kremer F.S."/>
            <person name="Eslabao M.R."/>
            <person name="Dellagostin O.A."/>
            <person name="Lilenbaum W."/>
            <person name="Moreno A.M."/>
        </authorList>
    </citation>
    <scope>NUCLEOTIDE SEQUENCE [LARGE SCALE GENOMIC DNA]</scope>
    <source>
        <strain evidence="2">M34/99</strain>
    </source>
</reference>
<protein>
    <recommendedName>
        <fullName evidence="4">SMODS and SLOG-associating 2TM effector domain-containing protein</fullName>
    </recommendedName>
</protein>
<evidence type="ECO:0000313" key="2">
    <source>
        <dbReference type="EMBL" id="PNV74295.1"/>
    </source>
</evidence>
<feature type="transmembrane region" description="Helical" evidence="1">
    <location>
        <begin position="99"/>
        <end position="119"/>
    </location>
</feature>
<name>A0ABX4YGJ7_9LEPT</name>
<organism evidence="2 3">
    <name type="scientific">Leptospira inadai serovar Lyme</name>
    <dbReference type="NCBI Taxonomy" id="293084"/>
    <lineage>
        <taxon>Bacteria</taxon>
        <taxon>Pseudomonadati</taxon>
        <taxon>Spirochaetota</taxon>
        <taxon>Spirochaetia</taxon>
        <taxon>Leptospirales</taxon>
        <taxon>Leptospiraceae</taxon>
        <taxon>Leptospira</taxon>
    </lineage>
</organism>
<proteinExistence type="predicted"/>
<dbReference type="RefSeq" id="WP_010420282.1">
    <property type="nucleotide sequence ID" value="NZ_MCRM02000015.1"/>
</dbReference>
<dbReference type="Proteomes" id="UP000094669">
    <property type="component" value="Unassembled WGS sequence"/>
</dbReference>
<keyword evidence="3" id="KW-1185">Reference proteome</keyword>
<feature type="transmembrane region" description="Helical" evidence="1">
    <location>
        <begin position="70"/>
        <end position="87"/>
    </location>
</feature>
<gene>
    <name evidence="2" type="ORF">BES34_014000</name>
</gene>
<keyword evidence="1" id="KW-0812">Transmembrane</keyword>
<sequence length="217" mass="25623">MKHSIRQKKDPILTFERAYFQTFAEIESAFDKNQVHLLENEEKGRHILNWVIYLKTILKKEEKEPKVFKFMRYLLALLFGSSLGVLHTEILEGVFKLSLWPFFIIGFVHGYLSVTYATIEIKKERKERIGNLMFRFSELAGTYYLGQGPEEVRQQVEIESRTLSPERIRECAESLLLAKHVGTYGWDTPVKNPIFLRNRIQSKEHHFQFELNHGMKT</sequence>
<dbReference type="EMBL" id="MCRM02000015">
    <property type="protein sequence ID" value="PNV74295.1"/>
    <property type="molecule type" value="Genomic_DNA"/>
</dbReference>
<accession>A0ABX4YGJ7</accession>
<keyword evidence="1" id="KW-0472">Membrane</keyword>
<evidence type="ECO:0000256" key="1">
    <source>
        <dbReference type="SAM" id="Phobius"/>
    </source>
</evidence>
<keyword evidence="1" id="KW-1133">Transmembrane helix</keyword>
<comment type="caution">
    <text evidence="2">The sequence shown here is derived from an EMBL/GenBank/DDBJ whole genome shotgun (WGS) entry which is preliminary data.</text>
</comment>